<evidence type="ECO:0000256" key="1">
    <source>
        <dbReference type="ARBA" id="ARBA00005532"/>
    </source>
</evidence>
<feature type="domain" description="Translation elongation factor EFTs/EF1B dimerisation" evidence="9">
    <location>
        <begin position="70"/>
        <end position="274"/>
    </location>
</feature>
<sequence>MGISTADIKELREQTGAGMLDCKKALEENDGDLDEAVDYLRKQGIASAEKKAGRTASEGLASVKAEGNQAVIAEINSETDFAAKNDKFQEVVDQMTTHLLTKQPADVDEALNQTLVGSDKTVEEYFNEAISQIGENLSFRRFKLIERAADEVFGTYIHMGGNIGVLTLLEGGDEDLARNVAMHIAAANPDYLSRDDVPAEDVEKEKQVLQEQAENEGKPEHIVEQIVKGRLNKFYNQNCLVEQEYIRDTDKTVGDLLSEADATIKESVRYEVGEGIEVEEEDFAEEVMSEVNEVNK</sequence>
<dbReference type="SUPFAM" id="SSF54713">
    <property type="entry name" value="Elongation factor Ts (EF-Ts), dimerisation domain"/>
    <property type="match status" value="2"/>
</dbReference>
<evidence type="ECO:0000259" key="9">
    <source>
        <dbReference type="Pfam" id="PF00889"/>
    </source>
</evidence>
<reference evidence="11" key="1">
    <citation type="submission" date="2012-02" db="EMBL/GenBank/DDBJ databases">
        <title>The complete genome of Halobacteroides halobius DSM 5150.</title>
        <authorList>
            <person name="Lucas S."/>
            <person name="Copeland A."/>
            <person name="Lapidus A."/>
            <person name="Glavina del Rio T."/>
            <person name="Dalin E."/>
            <person name="Tice H."/>
            <person name="Bruce D."/>
            <person name="Goodwin L."/>
            <person name="Pitluck S."/>
            <person name="Peters L."/>
            <person name="Mikhailova N."/>
            <person name="Gu W."/>
            <person name="Kyrpides N."/>
            <person name="Mavromatis K."/>
            <person name="Ivanova N."/>
            <person name="Brettin T."/>
            <person name="Detter J.C."/>
            <person name="Han C."/>
            <person name="Larimer F."/>
            <person name="Land M."/>
            <person name="Hauser L."/>
            <person name="Markowitz V."/>
            <person name="Cheng J.-F."/>
            <person name="Hugenholtz P."/>
            <person name="Woyke T."/>
            <person name="Wu D."/>
            <person name="Tindall B."/>
            <person name="Pomrenke H."/>
            <person name="Brambilla E."/>
            <person name="Klenk H.-P."/>
            <person name="Eisen J.A."/>
        </authorList>
    </citation>
    <scope>NUCLEOTIDE SEQUENCE [LARGE SCALE GENOMIC DNA]</scope>
    <source>
        <strain evidence="11">ATCC 35273 / DSM 5150 / MD-1</strain>
    </source>
</reference>
<dbReference type="STRING" id="748449.Halha_0686"/>
<dbReference type="InterPro" id="IPR036402">
    <property type="entry name" value="EF-Ts_dimer_sf"/>
</dbReference>
<gene>
    <name evidence="6" type="primary">tsf</name>
    <name evidence="10" type="ordered locus">Halha_0686</name>
</gene>
<comment type="caution">
    <text evidence="6">Lacks conserved residue(s) required for the propagation of feature annotation.</text>
</comment>
<dbReference type="InterPro" id="IPR018101">
    <property type="entry name" value="Transl_elong_Ts_CS"/>
</dbReference>
<dbReference type="AlphaFoldDB" id="L0K8G2"/>
<evidence type="ECO:0000313" key="11">
    <source>
        <dbReference type="Proteomes" id="UP000010880"/>
    </source>
</evidence>
<name>L0K8G2_HALHC</name>
<dbReference type="SUPFAM" id="SSF46934">
    <property type="entry name" value="UBA-like"/>
    <property type="match status" value="1"/>
</dbReference>
<dbReference type="HAMAP" id="MF_00050">
    <property type="entry name" value="EF_Ts"/>
    <property type="match status" value="1"/>
</dbReference>
<dbReference type="Proteomes" id="UP000010880">
    <property type="component" value="Chromosome"/>
</dbReference>
<comment type="subcellular location">
    <subcellularLocation>
        <location evidence="6 8">Cytoplasm</location>
    </subcellularLocation>
</comment>
<dbReference type="EMBL" id="CP003359">
    <property type="protein sequence ID" value="AGB40659.1"/>
    <property type="molecule type" value="Genomic_DNA"/>
</dbReference>
<evidence type="ECO:0000256" key="5">
    <source>
        <dbReference type="ARBA" id="ARBA00025453"/>
    </source>
</evidence>
<dbReference type="eggNOG" id="COG0264">
    <property type="taxonomic scope" value="Bacteria"/>
</dbReference>
<evidence type="ECO:0000256" key="3">
    <source>
        <dbReference type="ARBA" id="ARBA00022768"/>
    </source>
</evidence>
<dbReference type="InterPro" id="IPR014039">
    <property type="entry name" value="Transl_elong_EFTs/EF1B_dimer"/>
</dbReference>
<dbReference type="NCBIfam" id="TIGR00116">
    <property type="entry name" value="tsf"/>
    <property type="match status" value="1"/>
</dbReference>
<evidence type="ECO:0000256" key="8">
    <source>
        <dbReference type="RuleBase" id="RU000643"/>
    </source>
</evidence>
<keyword evidence="11" id="KW-1185">Reference proteome</keyword>
<comment type="similarity">
    <text evidence="1 6 7">Belongs to the EF-Ts family.</text>
</comment>
<keyword evidence="3 6" id="KW-0251">Elongation factor</keyword>
<dbReference type="GO" id="GO:0005737">
    <property type="term" value="C:cytoplasm"/>
    <property type="evidence" value="ECO:0007669"/>
    <property type="project" value="UniProtKB-SubCell"/>
</dbReference>
<comment type="function">
    <text evidence="5 6 7">Associates with the EF-Tu.GDP complex and induces the exchange of GDP to GTP. It remains bound to the aminoacyl-tRNA.EF-Tu.GTP complex up to the GTP hydrolysis stage on the ribosome.</text>
</comment>
<organism evidence="10 11">
    <name type="scientific">Halobacteroides halobius (strain ATCC 35273 / DSM 5150 / MD-1)</name>
    <dbReference type="NCBI Taxonomy" id="748449"/>
    <lineage>
        <taxon>Bacteria</taxon>
        <taxon>Bacillati</taxon>
        <taxon>Bacillota</taxon>
        <taxon>Clostridia</taxon>
        <taxon>Halanaerobiales</taxon>
        <taxon>Halobacteroidaceae</taxon>
        <taxon>Halobacteroides</taxon>
    </lineage>
</organism>
<dbReference type="FunFam" id="1.10.286.20:FF:000001">
    <property type="entry name" value="Elongation factor Ts"/>
    <property type="match status" value="1"/>
</dbReference>
<dbReference type="HOGENOM" id="CLU_047155_0_2_9"/>
<dbReference type="PROSITE" id="PS01126">
    <property type="entry name" value="EF_TS_1"/>
    <property type="match status" value="1"/>
</dbReference>
<dbReference type="RefSeq" id="WP_015326385.1">
    <property type="nucleotide sequence ID" value="NC_019978.1"/>
</dbReference>
<dbReference type="PANTHER" id="PTHR11741:SF0">
    <property type="entry name" value="ELONGATION FACTOR TS, MITOCHONDRIAL"/>
    <property type="match status" value="1"/>
</dbReference>
<dbReference type="PANTHER" id="PTHR11741">
    <property type="entry name" value="ELONGATION FACTOR TS"/>
    <property type="match status" value="1"/>
</dbReference>
<accession>L0K8G2</accession>
<evidence type="ECO:0000256" key="2">
    <source>
        <dbReference type="ARBA" id="ARBA00016956"/>
    </source>
</evidence>
<dbReference type="Gene3D" id="3.30.479.20">
    <property type="entry name" value="Elongation factor Ts, dimerisation domain"/>
    <property type="match status" value="2"/>
</dbReference>
<keyword evidence="4 6" id="KW-0648">Protein biosynthesis</keyword>
<evidence type="ECO:0000256" key="6">
    <source>
        <dbReference type="HAMAP-Rule" id="MF_00050"/>
    </source>
</evidence>
<evidence type="ECO:0000313" key="10">
    <source>
        <dbReference type="EMBL" id="AGB40659.1"/>
    </source>
</evidence>
<dbReference type="FunFam" id="1.10.8.10:FF:000001">
    <property type="entry name" value="Elongation factor Ts"/>
    <property type="match status" value="1"/>
</dbReference>
<dbReference type="PROSITE" id="PS01127">
    <property type="entry name" value="EF_TS_2"/>
    <property type="match status" value="1"/>
</dbReference>
<dbReference type="Gene3D" id="1.10.8.10">
    <property type="entry name" value="DNA helicase RuvA subunit, C-terminal domain"/>
    <property type="match status" value="1"/>
</dbReference>
<dbReference type="CDD" id="cd14275">
    <property type="entry name" value="UBA_EF-Ts"/>
    <property type="match status" value="1"/>
</dbReference>
<proteinExistence type="inferred from homology"/>
<evidence type="ECO:0000256" key="7">
    <source>
        <dbReference type="RuleBase" id="RU000642"/>
    </source>
</evidence>
<evidence type="ECO:0000256" key="4">
    <source>
        <dbReference type="ARBA" id="ARBA00022917"/>
    </source>
</evidence>
<dbReference type="PATRIC" id="fig|748449.3.peg.644"/>
<dbReference type="OrthoDB" id="9808348at2"/>
<dbReference type="Pfam" id="PF00889">
    <property type="entry name" value="EF_TS"/>
    <property type="match status" value="1"/>
</dbReference>
<protein>
    <recommendedName>
        <fullName evidence="2 6">Elongation factor Ts</fullName>
        <shortName evidence="6">EF-Ts</shortName>
    </recommendedName>
</protein>
<dbReference type="InterPro" id="IPR009060">
    <property type="entry name" value="UBA-like_sf"/>
</dbReference>
<keyword evidence="6" id="KW-0963">Cytoplasm</keyword>
<dbReference type="Gene3D" id="1.10.286.20">
    <property type="match status" value="1"/>
</dbReference>
<dbReference type="InterPro" id="IPR001816">
    <property type="entry name" value="Transl_elong_EFTs/EF1B"/>
</dbReference>
<dbReference type="GO" id="GO:0003746">
    <property type="term" value="F:translation elongation factor activity"/>
    <property type="evidence" value="ECO:0007669"/>
    <property type="project" value="UniProtKB-UniRule"/>
</dbReference>
<dbReference type="KEGG" id="hhl:Halha_0686"/>